<keyword evidence="2" id="KW-0564">Palmitate</keyword>
<proteinExistence type="inferred from homology"/>
<gene>
    <name evidence="3" type="ORF">dnl_42090</name>
</gene>
<dbReference type="PANTHER" id="PTHR30203">
    <property type="entry name" value="OUTER MEMBRANE CATION EFFLUX PROTEIN"/>
    <property type="match status" value="1"/>
</dbReference>
<dbReference type="KEGG" id="dli:dnl_42090"/>
<dbReference type="RefSeq" id="WP_207687841.1">
    <property type="nucleotide sequence ID" value="NZ_CP061799.1"/>
</dbReference>
<evidence type="ECO:0000313" key="4">
    <source>
        <dbReference type="Proteomes" id="UP000663720"/>
    </source>
</evidence>
<dbReference type="SUPFAM" id="SSF56954">
    <property type="entry name" value="Outer membrane efflux proteins (OEP)"/>
    <property type="match status" value="1"/>
</dbReference>
<keyword evidence="4" id="KW-1185">Reference proteome</keyword>
<dbReference type="NCBIfam" id="TIGR01845">
    <property type="entry name" value="outer_NodT"/>
    <property type="match status" value="1"/>
</dbReference>
<dbReference type="EMBL" id="CP061799">
    <property type="protein sequence ID" value="QTA81855.1"/>
    <property type="molecule type" value="Genomic_DNA"/>
</dbReference>
<dbReference type="Gene3D" id="1.20.1600.10">
    <property type="entry name" value="Outer membrane efflux proteins (OEP)"/>
    <property type="match status" value="1"/>
</dbReference>
<sequence length="467" mass="51626">MKRLLSAKLITGIITALLISSCTLGPDYVKPEIATPEGFKYEQKATDTAQQLLYESWWEIFNDDLLNQLILEAGQGNYELIAAVARVEQARAVARMSRSGFFPSIINEPSAQRRKQSETRAGYDGSTGAVYNFPINVGYELDLFGGIRRGYEAGKAEAEAVEEDYNTIRLILETDLAVNYFALRSLDEEIRIVSRIYDLRQEQLELLKSRLQFGVISQLPVSQAIAELNSTHALLFSLQREHAKIQNAIAVLLGKAPSDLNIAPKPLAGDPPYIPSVVPSSLLTARPDIKRVERQLAAENARIGVAEASFFPRVIISGDAGFSTSHIGSLFDSRSFTWGIGPNIRLPLFEGGRNSANLERAKARYAEVYANYCQSVIRAIGEVEDALVSVDLFKKQADANQLAVQASTRAHEISKKQFDGGLINYLSVLDAERTMLNNLRLNSQLRGQRFISAVNLIKSIGGSWQAR</sequence>
<reference evidence="3" key="1">
    <citation type="journal article" date="2021" name="Microb. Physiol.">
        <title>Proteogenomic Insights into the Physiology of Marine, Sulfate-Reducing, Filamentous Desulfonema limicola and Desulfonema magnum.</title>
        <authorList>
            <person name="Schnaars V."/>
            <person name="Wohlbrand L."/>
            <person name="Scheve S."/>
            <person name="Hinrichs C."/>
            <person name="Reinhardt R."/>
            <person name="Rabus R."/>
        </authorList>
    </citation>
    <scope>NUCLEOTIDE SEQUENCE</scope>
    <source>
        <strain evidence="3">5ac10</strain>
    </source>
</reference>
<dbReference type="InterPro" id="IPR010131">
    <property type="entry name" value="MdtP/NodT-like"/>
</dbReference>
<evidence type="ECO:0000256" key="2">
    <source>
        <dbReference type="RuleBase" id="RU362097"/>
    </source>
</evidence>
<organism evidence="3 4">
    <name type="scientific">Desulfonema limicola</name>
    <dbReference type="NCBI Taxonomy" id="45656"/>
    <lineage>
        <taxon>Bacteria</taxon>
        <taxon>Pseudomonadati</taxon>
        <taxon>Thermodesulfobacteriota</taxon>
        <taxon>Desulfobacteria</taxon>
        <taxon>Desulfobacterales</taxon>
        <taxon>Desulfococcaceae</taxon>
        <taxon>Desulfonema</taxon>
    </lineage>
</organism>
<protein>
    <submittedName>
        <fullName evidence="3">Outer membrane factor efflux transporter lipoprotein, NodT-like</fullName>
    </submittedName>
</protein>
<dbReference type="Pfam" id="PF02321">
    <property type="entry name" value="OEP"/>
    <property type="match status" value="2"/>
</dbReference>
<name>A0A975GHS1_9BACT</name>
<dbReference type="PANTHER" id="PTHR30203:SF33">
    <property type="entry name" value="BLR4455 PROTEIN"/>
    <property type="match status" value="1"/>
</dbReference>
<dbReference type="PROSITE" id="PS51257">
    <property type="entry name" value="PROKAR_LIPOPROTEIN"/>
    <property type="match status" value="1"/>
</dbReference>
<keyword evidence="2" id="KW-0472">Membrane</keyword>
<dbReference type="InterPro" id="IPR003423">
    <property type="entry name" value="OMP_efflux"/>
</dbReference>
<dbReference type="Gene3D" id="2.20.200.10">
    <property type="entry name" value="Outer membrane efflux proteins (OEP)"/>
    <property type="match status" value="1"/>
</dbReference>
<dbReference type="GO" id="GO:0005886">
    <property type="term" value="C:plasma membrane"/>
    <property type="evidence" value="ECO:0007669"/>
    <property type="project" value="UniProtKB-SubCell"/>
</dbReference>
<comment type="subcellular location">
    <subcellularLocation>
        <location evidence="2">Cell membrane</location>
        <topology evidence="2">Lipid-anchor</topology>
    </subcellularLocation>
</comment>
<comment type="similarity">
    <text evidence="1 2">Belongs to the outer membrane factor (OMF) (TC 1.B.17) family.</text>
</comment>
<keyword evidence="2" id="KW-0812">Transmembrane</keyword>
<evidence type="ECO:0000256" key="1">
    <source>
        <dbReference type="ARBA" id="ARBA00007613"/>
    </source>
</evidence>
<keyword evidence="2" id="KW-1134">Transmembrane beta strand</keyword>
<evidence type="ECO:0000313" key="3">
    <source>
        <dbReference type="EMBL" id="QTA81855.1"/>
    </source>
</evidence>
<keyword evidence="2 3" id="KW-0449">Lipoprotein</keyword>
<dbReference type="Proteomes" id="UP000663720">
    <property type="component" value="Chromosome"/>
</dbReference>
<dbReference type="AlphaFoldDB" id="A0A975GHS1"/>
<dbReference type="GO" id="GO:0015562">
    <property type="term" value="F:efflux transmembrane transporter activity"/>
    <property type="evidence" value="ECO:0007669"/>
    <property type="project" value="InterPro"/>
</dbReference>
<accession>A0A975GHS1</accession>